<reference evidence="1 2" key="1">
    <citation type="journal article" date="2022" name="Hortic Res">
        <title>A haplotype resolved chromosomal level avocado genome allows analysis of novel avocado genes.</title>
        <authorList>
            <person name="Nath O."/>
            <person name="Fletcher S.J."/>
            <person name="Hayward A."/>
            <person name="Shaw L.M."/>
            <person name="Masouleh A.K."/>
            <person name="Furtado A."/>
            <person name="Henry R.J."/>
            <person name="Mitter N."/>
        </authorList>
    </citation>
    <scope>NUCLEOTIDE SEQUENCE [LARGE SCALE GENOMIC DNA]</scope>
    <source>
        <strain evidence="2">cv. Hass</strain>
    </source>
</reference>
<comment type="caution">
    <text evidence="1">The sequence shown here is derived from an EMBL/GenBank/DDBJ whole genome shotgun (WGS) entry which is preliminary data.</text>
</comment>
<dbReference type="EMBL" id="CM056809">
    <property type="protein sequence ID" value="KAJ8649820.1"/>
    <property type="molecule type" value="Genomic_DNA"/>
</dbReference>
<protein>
    <submittedName>
        <fullName evidence="1">Uncharacterized protein</fullName>
    </submittedName>
</protein>
<evidence type="ECO:0000313" key="1">
    <source>
        <dbReference type="EMBL" id="KAJ8649820.1"/>
    </source>
</evidence>
<gene>
    <name evidence="1" type="ORF">MRB53_002843</name>
</gene>
<name>A0ACC2MWK2_PERAE</name>
<accession>A0ACC2MWK2</accession>
<sequence>MLRGVILNQAQPIDKHKTKINRCTAQEKKHREASNTSPNLLSGKLKIPELSIAKLQTALPGEKTLQSEAPLTTKCPLPPAEWDELEE</sequence>
<proteinExistence type="predicted"/>
<organism evidence="1 2">
    <name type="scientific">Persea americana</name>
    <name type="common">Avocado</name>
    <dbReference type="NCBI Taxonomy" id="3435"/>
    <lineage>
        <taxon>Eukaryota</taxon>
        <taxon>Viridiplantae</taxon>
        <taxon>Streptophyta</taxon>
        <taxon>Embryophyta</taxon>
        <taxon>Tracheophyta</taxon>
        <taxon>Spermatophyta</taxon>
        <taxon>Magnoliopsida</taxon>
        <taxon>Magnoliidae</taxon>
        <taxon>Laurales</taxon>
        <taxon>Lauraceae</taxon>
        <taxon>Persea</taxon>
    </lineage>
</organism>
<keyword evidence="2" id="KW-1185">Reference proteome</keyword>
<dbReference type="Proteomes" id="UP001234297">
    <property type="component" value="Chromosome 1"/>
</dbReference>
<evidence type="ECO:0000313" key="2">
    <source>
        <dbReference type="Proteomes" id="UP001234297"/>
    </source>
</evidence>